<evidence type="ECO:0000313" key="4">
    <source>
        <dbReference type="Proteomes" id="UP001230951"/>
    </source>
</evidence>
<organism evidence="2 5">
    <name type="scientific">Arthrobacter bambusae</name>
    <dbReference type="NCBI Taxonomy" id="1338426"/>
    <lineage>
        <taxon>Bacteria</taxon>
        <taxon>Bacillati</taxon>
        <taxon>Actinomycetota</taxon>
        <taxon>Actinomycetes</taxon>
        <taxon>Micrococcales</taxon>
        <taxon>Micrococcaceae</taxon>
        <taxon>Arthrobacter</taxon>
    </lineage>
</organism>
<evidence type="ECO:0000256" key="1">
    <source>
        <dbReference type="SAM" id="MobiDB-lite"/>
    </source>
</evidence>
<feature type="region of interest" description="Disordered" evidence="1">
    <location>
        <begin position="75"/>
        <end position="110"/>
    </location>
</feature>
<dbReference type="RefSeq" id="WP_306958889.1">
    <property type="nucleotide sequence ID" value="NZ_JAUSRG010000001.1"/>
</dbReference>
<sequence>MGQHSTSQSNLDNQKKSAEFFLSIYPGVKVERIRFTQDGNFPGLGAPWSANAIVTVDGKEYREILGFEYGAIGGDSLPGAASGRTPSPGMKQPPVDVVFSDGSTEVLGDR</sequence>
<proteinExistence type="predicted"/>
<accession>A0AAW8DCW8</accession>
<comment type="caution">
    <text evidence="2">The sequence shown here is derived from an EMBL/GenBank/DDBJ whole genome shotgun (WGS) entry which is preliminary data.</text>
</comment>
<dbReference type="Proteomes" id="UP001230951">
    <property type="component" value="Unassembled WGS sequence"/>
</dbReference>
<reference evidence="2 4" key="1">
    <citation type="submission" date="2023-07" db="EMBL/GenBank/DDBJ databases">
        <title>Sorghum-associated microbial communities from plants grown in Nebraska, USA.</title>
        <authorList>
            <person name="Schachtman D."/>
        </authorList>
    </citation>
    <scope>NUCLEOTIDE SEQUENCE</scope>
    <source>
        <strain evidence="2">DS1006</strain>
        <strain evidence="3 4">DS1016</strain>
    </source>
</reference>
<dbReference type="EMBL" id="JAUSRG010000001">
    <property type="protein sequence ID" value="MDP9903271.1"/>
    <property type="molecule type" value="Genomic_DNA"/>
</dbReference>
<name>A0AAW8DCW8_9MICC</name>
<protein>
    <submittedName>
        <fullName evidence="2">Uncharacterized protein</fullName>
    </submittedName>
</protein>
<dbReference type="AlphaFoldDB" id="A0AAW8DCW8"/>
<gene>
    <name evidence="2" type="ORF">J2S90_000211</name>
    <name evidence="3" type="ORF">J2S93_001492</name>
</gene>
<dbReference type="EMBL" id="JAUSTF010000002">
    <property type="protein sequence ID" value="MDQ0180076.1"/>
    <property type="molecule type" value="Genomic_DNA"/>
</dbReference>
<evidence type="ECO:0000313" key="5">
    <source>
        <dbReference type="Proteomes" id="UP001242995"/>
    </source>
</evidence>
<keyword evidence="4" id="KW-1185">Reference proteome</keyword>
<evidence type="ECO:0000313" key="3">
    <source>
        <dbReference type="EMBL" id="MDQ0180076.1"/>
    </source>
</evidence>
<dbReference type="Proteomes" id="UP001242995">
    <property type="component" value="Unassembled WGS sequence"/>
</dbReference>
<evidence type="ECO:0000313" key="2">
    <source>
        <dbReference type="EMBL" id="MDP9903271.1"/>
    </source>
</evidence>